<dbReference type="AlphaFoldDB" id="A0A916ZBY8"/>
<feature type="signal peptide" evidence="1">
    <location>
        <begin position="1"/>
        <end position="25"/>
    </location>
</feature>
<feature type="chain" id="PRO_5037640561" evidence="1">
    <location>
        <begin position="26"/>
        <end position="406"/>
    </location>
</feature>
<dbReference type="Proteomes" id="UP000644699">
    <property type="component" value="Unassembled WGS sequence"/>
</dbReference>
<reference evidence="2" key="1">
    <citation type="journal article" date="2014" name="Int. J. Syst. Evol. Microbiol.">
        <title>Complete genome sequence of Corynebacterium casei LMG S-19264T (=DSM 44701T), isolated from a smear-ripened cheese.</title>
        <authorList>
            <consortium name="US DOE Joint Genome Institute (JGI-PGF)"/>
            <person name="Walter F."/>
            <person name="Albersmeier A."/>
            <person name="Kalinowski J."/>
            <person name="Ruckert C."/>
        </authorList>
    </citation>
    <scope>NUCLEOTIDE SEQUENCE</scope>
    <source>
        <strain evidence="2">CGMCC 1.15367</strain>
    </source>
</reference>
<dbReference type="EMBL" id="BMIQ01000001">
    <property type="protein sequence ID" value="GGD85937.1"/>
    <property type="molecule type" value="Genomic_DNA"/>
</dbReference>
<accession>A0A916ZBY8</accession>
<evidence type="ECO:0000313" key="3">
    <source>
        <dbReference type="Proteomes" id="UP000644699"/>
    </source>
</evidence>
<comment type="caution">
    <text evidence="2">The sequence shown here is derived from an EMBL/GenBank/DDBJ whole genome shotgun (WGS) entry which is preliminary data.</text>
</comment>
<sequence length="406" mass="42440">MTVSPARRILAGLGLLLAGSGSALAADAQAFANRLKDVAAANSIPLEFQGAEAAGDNVVLKGVSVGKGDDAARFGDVTFETVTGSDAEGWKVARVPFRDVDTTEKGKHLAVSGMAIEGLQLPQKEGTSKLPGESPYFFDSVTLGSLKVTDDGKDLFSLGASTFVNTVDTSDKINSQFSLGDFILKFPENDEAAKTLREIGYDQFNGNGSMEMSWDPKTGDTSVEPFQLTIENAGDLAVSYAIGGYTPAFARSLAAIRQQMAADPKAAQSSGMAIIGLLSQLSVGSLEIGFSDASLAGKLLDYYSKKNGESREQLVSTLNQMVTQTLAGLNNPAFQTEVATAVDKFLKDPQSLTIAVNPTQPIPATQILGAAMGAPQTLPNVLQLQVTANDQTTDEPEDGDGAGTAQ</sequence>
<reference evidence="2" key="2">
    <citation type="submission" date="2020-09" db="EMBL/GenBank/DDBJ databases">
        <authorList>
            <person name="Sun Q."/>
            <person name="Zhou Y."/>
        </authorList>
    </citation>
    <scope>NUCLEOTIDE SEQUENCE</scope>
    <source>
        <strain evidence="2">CGMCC 1.15367</strain>
    </source>
</reference>
<keyword evidence="1" id="KW-0732">Signal</keyword>
<evidence type="ECO:0000256" key="1">
    <source>
        <dbReference type="SAM" id="SignalP"/>
    </source>
</evidence>
<name>A0A916ZBY8_9HYPH</name>
<dbReference type="RefSeq" id="WP_188906247.1">
    <property type="nucleotide sequence ID" value="NZ_BMIQ01000001.1"/>
</dbReference>
<gene>
    <name evidence="2" type="ORF">GCM10011390_00620</name>
</gene>
<evidence type="ECO:0000313" key="2">
    <source>
        <dbReference type="EMBL" id="GGD85937.1"/>
    </source>
</evidence>
<keyword evidence="3" id="KW-1185">Reference proteome</keyword>
<organism evidence="2 3">
    <name type="scientific">Aureimonas endophytica</name>
    <dbReference type="NCBI Taxonomy" id="2027858"/>
    <lineage>
        <taxon>Bacteria</taxon>
        <taxon>Pseudomonadati</taxon>
        <taxon>Pseudomonadota</taxon>
        <taxon>Alphaproteobacteria</taxon>
        <taxon>Hyphomicrobiales</taxon>
        <taxon>Aurantimonadaceae</taxon>
        <taxon>Aureimonas</taxon>
    </lineage>
</organism>
<proteinExistence type="predicted"/>
<protein>
    <submittedName>
        <fullName evidence="2">Membrane protein</fullName>
    </submittedName>
</protein>